<evidence type="ECO:0000313" key="2">
    <source>
        <dbReference type="EMBL" id="SNS92289.1"/>
    </source>
</evidence>
<dbReference type="InterPro" id="IPR011990">
    <property type="entry name" value="TPR-like_helical_dom_sf"/>
</dbReference>
<dbReference type="InterPro" id="IPR019734">
    <property type="entry name" value="TPR_rpt"/>
</dbReference>
<reference evidence="2 3" key="1">
    <citation type="submission" date="2017-06" db="EMBL/GenBank/DDBJ databases">
        <authorList>
            <person name="Kim H.J."/>
            <person name="Triplett B.A."/>
        </authorList>
    </citation>
    <scope>NUCLEOTIDE SEQUENCE [LARGE SCALE GENOMIC DNA]</scope>
    <source>
        <strain evidence="2 3">DSM 19307</strain>
    </source>
</reference>
<keyword evidence="3" id="KW-1185">Reference proteome</keyword>
<accession>A0A239IFH0</accession>
<dbReference type="Gene3D" id="1.25.40.10">
    <property type="entry name" value="Tetratricopeptide repeat domain"/>
    <property type="match status" value="1"/>
</dbReference>
<organism evidence="2 3">
    <name type="scientific">Ekhidna lutea</name>
    <dbReference type="NCBI Taxonomy" id="447679"/>
    <lineage>
        <taxon>Bacteria</taxon>
        <taxon>Pseudomonadati</taxon>
        <taxon>Bacteroidota</taxon>
        <taxon>Cytophagia</taxon>
        <taxon>Cytophagales</taxon>
        <taxon>Reichenbachiellaceae</taxon>
        <taxon>Ekhidna</taxon>
    </lineage>
</organism>
<dbReference type="Pfam" id="PF13181">
    <property type="entry name" value="TPR_8"/>
    <property type="match status" value="1"/>
</dbReference>
<keyword evidence="1" id="KW-0732">Signal</keyword>
<dbReference type="EMBL" id="FZPD01000003">
    <property type="protein sequence ID" value="SNS92289.1"/>
    <property type="molecule type" value="Genomic_DNA"/>
</dbReference>
<dbReference type="SUPFAM" id="SSF48452">
    <property type="entry name" value="TPR-like"/>
    <property type="match status" value="1"/>
</dbReference>
<dbReference type="OrthoDB" id="1490653at2"/>
<feature type="chain" id="PRO_5012805650" evidence="1">
    <location>
        <begin position="23"/>
        <end position="438"/>
    </location>
</feature>
<proteinExistence type="predicted"/>
<protein>
    <submittedName>
        <fullName evidence="2">Uncharacterized protein</fullName>
    </submittedName>
</protein>
<name>A0A239IFH0_EKHLU</name>
<dbReference type="SMART" id="SM00028">
    <property type="entry name" value="TPR"/>
    <property type="match status" value="2"/>
</dbReference>
<feature type="signal peptide" evidence="1">
    <location>
        <begin position="1"/>
        <end position="22"/>
    </location>
</feature>
<evidence type="ECO:0000256" key="1">
    <source>
        <dbReference type="SAM" id="SignalP"/>
    </source>
</evidence>
<dbReference type="RefSeq" id="WP_089356387.1">
    <property type="nucleotide sequence ID" value="NZ_FZPD01000003.1"/>
</dbReference>
<dbReference type="Proteomes" id="UP000198393">
    <property type="component" value="Unassembled WGS sequence"/>
</dbReference>
<sequence>MKMITKILGAAFFLSLAIGASAQNGWNWGEQVDIAKEKNVLYTDAKKAKNYKAALEPLNWLLENTPDLNPSIYINGIDIYEELAKKESDPAKKQEYIQKGLDLHDKRIENYPDDEADIIERKAIYGYSFYKKNKDKYFDVLQIFQKAFEMNGADMNRGALVAYMDMVYKNYLYKRLTDEEVINTYSGISEALSEQRKNASESERKKIDNSSDLVDRLLTATKVEISCDFVEEKLGPKLEGGEDVNMAKQIFRLMLKGKCIDSPLALRAAEVIQNDEPTYSVAKFLGQKNSQNENDEKAIEFFQEAASLTDDNVEKAEMYVSIARIQMKNGQKSTSRNSARRALSFDPSHKDAYKLIGDLYMSSFNECKEEKSQVNDRAIFIAAYNEYRKAGHSASMAAAKAQFPSIEDIFNENMEEGQSITVGCWINVTVALERRPAN</sequence>
<gene>
    <name evidence="2" type="ORF">SAMN05421640_1641</name>
</gene>
<dbReference type="AlphaFoldDB" id="A0A239IFH0"/>
<evidence type="ECO:0000313" key="3">
    <source>
        <dbReference type="Proteomes" id="UP000198393"/>
    </source>
</evidence>